<dbReference type="GO" id="GO:0016810">
    <property type="term" value="F:hydrolase activity, acting on carbon-nitrogen (but not peptide) bonds"/>
    <property type="evidence" value="ECO:0007669"/>
    <property type="project" value="InterPro"/>
</dbReference>
<keyword evidence="4" id="KW-0472">Membrane</keyword>
<dbReference type="InterPro" id="IPR011330">
    <property type="entry name" value="Glyco_hydro/deAcase_b/a-brl"/>
</dbReference>
<comment type="subcellular location">
    <subcellularLocation>
        <location evidence="1">Cell membrane</location>
        <topology evidence="1">Lipid-anchor</topology>
        <topology evidence="1">GPI-anchor</topology>
    </subcellularLocation>
</comment>
<evidence type="ECO:0000256" key="1">
    <source>
        <dbReference type="ARBA" id="ARBA00004609"/>
    </source>
</evidence>
<keyword evidence="2" id="KW-1003">Cell membrane</keyword>
<dbReference type="OrthoDB" id="407355at2759"/>
<evidence type="ECO:0000256" key="6">
    <source>
        <dbReference type="ARBA" id="ARBA00023316"/>
    </source>
</evidence>
<dbReference type="InterPro" id="IPR002509">
    <property type="entry name" value="NODB_dom"/>
</dbReference>
<keyword evidence="3" id="KW-0336">GPI-anchor</keyword>
<evidence type="ECO:0000256" key="5">
    <source>
        <dbReference type="ARBA" id="ARBA00023288"/>
    </source>
</evidence>
<evidence type="ECO:0000256" key="3">
    <source>
        <dbReference type="ARBA" id="ARBA00022622"/>
    </source>
</evidence>
<sequence>MTATLDRRTCSDITGVLEPQTPGYRFDDGPNYSQNAFYDFLTEQNQKATMFYIGSNGRDDGGGAGGGGCVGGMIPPLN</sequence>
<gene>
    <name evidence="8" type="ORF">FIBSPDRAFT_841405</name>
</gene>
<feature type="domain" description="NodB homology" evidence="7">
    <location>
        <begin position="20"/>
        <end position="78"/>
    </location>
</feature>
<dbReference type="AlphaFoldDB" id="A0A167XK05"/>
<organism evidence="8 9">
    <name type="scientific">Athelia psychrophila</name>
    <dbReference type="NCBI Taxonomy" id="1759441"/>
    <lineage>
        <taxon>Eukaryota</taxon>
        <taxon>Fungi</taxon>
        <taxon>Dikarya</taxon>
        <taxon>Basidiomycota</taxon>
        <taxon>Agaricomycotina</taxon>
        <taxon>Agaricomycetes</taxon>
        <taxon>Agaricomycetidae</taxon>
        <taxon>Atheliales</taxon>
        <taxon>Atheliaceae</taxon>
        <taxon>Athelia</taxon>
    </lineage>
</organism>
<dbReference type="SUPFAM" id="SSF88713">
    <property type="entry name" value="Glycoside hydrolase/deacetylase"/>
    <property type="match status" value="1"/>
</dbReference>
<reference evidence="8 9" key="1">
    <citation type="journal article" date="2016" name="Mol. Biol. Evol.">
        <title>Comparative Genomics of Early-Diverging Mushroom-Forming Fungi Provides Insights into the Origins of Lignocellulose Decay Capabilities.</title>
        <authorList>
            <person name="Nagy L.G."/>
            <person name="Riley R."/>
            <person name="Tritt A."/>
            <person name="Adam C."/>
            <person name="Daum C."/>
            <person name="Floudas D."/>
            <person name="Sun H."/>
            <person name="Yadav J.S."/>
            <person name="Pangilinan J."/>
            <person name="Larsson K.H."/>
            <person name="Matsuura K."/>
            <person name="Barry K."/>
            <person name="Labutti K."/>
            <person name="Kuo R."/>
            <person name="Ohm R.A."/>
            <person name="Bhattacharya S.S."/>
            <person name="Shirouzu T."/>
            <person name="Yoshinaga Y."/>
            <person name="Martin F.M."/>
            <person name="Grigoriev I.V."/>
            <person name="Hibbett D.S."/>
        </authorList>
    </citation>
    <scope>NUCLEOTIDE SEQUENCE [LARGE SCALE GENOMIC DNA]</scope>
    <source>
        <strain evidence="8 9">CBS 109695</strain>
    </source>
</reference>
<accession>A0A167XK05</accession>
<protein>
    <recommendedName>
        <fullName evidence="7">NodB homology domain-containing protein</fullName>
    </recommendedName>
</protein>
<dbReference type="Gene3D" id="3.20.20.370">
    <property type="entry name" value="Glycoside hydrolase/deacetylase"/>
    <property type="match status" value="1"/>
</dbReference>
<dbReference type="Proteomes" id="UP000076532">
    <property type="component" value="Unassembled WGS sequence"/>
</dbReference>
<dbReference type="Pfam" id="PF01522">
    <property type="entry name" value="Polysacc_deac_1"/>
    <property type="match status" value="1"/>
</dbReference>
<keyword evidence="9" id="KW-1185">Reference proteome</keyword>
<evidence type="ECO:0000313" key="8">
    <source>
        <dbReference type="EMBL" id="KZP07298.1"/>
    </source>
</evidence>
<dbReference type="STRING" id="436010.A0A167XK05"/>
<evidence type="ECO:0000256" key="4">
    <source>
        <dbReference type="ARBA" id="ARBA00023136"/>
    </source>
</evidence>
<keyword evidence="6" id="KW-0961">Cell wall biogenesis/degradation</keyword>
<dbReference type="GO" id="GO:0071555">
    <property type="term" value="P:cell wall organization"/>
    <property type="evidence" value="ECO:0007669"/>
    <property type="project" value="UniProtKB-KW"/>
</dbReference>
<evidence type="ECO:0000256" key="2">
    <source>
        <dbReference type="ARBA" id="ARBA00022475"/>
    </source>
</evidence>
<dbReference type="PROSITE" id="PS51677">
    <property type="entry name" value="NODB"/>
    <property type="match status" value="1"/>
</dbReference>
<name>A0A167XK05_9AGAM</name>
<dbReference type="GO" id="GO:0098552">
    <property type="term" value="C:side of membrane"/>
    <property type="evidence" value="ECO:0007669"/>
    <property type="project" value="UniProtKB-KW"/>
</dbReference>
<dbReference type="GO" id="GO:0005975">
    <property type="term" value="P:carbohydrate metabolic process"/>
    <property type="evidence" value="ECO:0007669"/>
    <property type="project" value="InterPro"/>
</dbReference>
<dbReference type="GO" id="GO:0005886">
    <property type="term" value="C:plasma membrane"/>
    <property type="evidence" value="ECO:0007669"/>
    <property type="project" value="UniProtKB-SubCell"/>
</dbReference>
<keyword evidence="5" id="KW-0449">Lipoprotein</keyword>
<evidence type="ECO:0000259" key="7">
    <source>
        <dbReference type="PROSITE" id="PS51677"/>
    </source>
</evidence>
<dbReference type="EMBL" id="KV417756">
    <property type="protein sequence ID" value="KZP07298.1"/>
    <property type="molecule type" value="Genomic_DNA"/>
</dbReference>
<proteinExistence type="predicted"/>
<evidence type="ECO:0000313" key="9">
    <source>
        <dbReference type="Proteomes" id="UP000076532"/>
    </source>
</evidence>
<keyword evidence="3" id="KW-0325">Glycoprotein</keyword>